<reference evidence="3 4" key="1">
    <citation type="journal article" date="2015" name="Antonie Van Leeuwenhoek">
        <title>A phylogenomic and molecular marker based taxonomic framework for the order Xanthomonadales: proposal to transfer the families Algiphilaceae and Solimonadaceae to the order Nevskiales ord. nov. and to create a new family within the order Xanthomonadales, the family Rhodanobacteraceae fam. nov., containing the genus Rhodanobacter and its closest relatives.</title>
        <authorList>
            <person name="Naushad S."/>
            <person name="Adeolu M."/>
            <person name="Wong S."/>
            <person name="Sohail M."/>
            <person name="Schellhorn H.E."/>
            <person name="Gupta R.S."/>
        </authorList>
    </citation>
    <scope>NUCLEOTIDE SEQUENCE [LARGE SCALE GENOMIC DNA]</scope>
    <source>
        <strain evidence="3 4">DSM 16301</strain>
    </source>
</reference>
<dbReference type="Pfam" id="PF02625">
    <property type="entry name" value="XdhC_CoxI"/>
    <property type="match status" value="1"/>
</dbReference>
<accession>A0A0G9H4A1</accession>
<feature type="domain" description="XdhC- CoxI" evidence="1">
    <location>
        <begin position="24"/>
        <end position="86"/>
    </location>
</feature>
<dbReference type="Proteomes" id="UP000035481">
    <property type="component" value="Unassembled WGS sequence"/>
</dbReference>
<organism evidence="3 4">
    <name type="scientific">Dyella japonica DSM 16301</name>
    <dbReference type="NCBI Taxonomy" id="1440762"/>
    <lineage>
        <taxon>Bacteria</taxon>
        <taxon>Pseudomonadati</taxon>
        <taxon>Pseudomonadota</taxon>
        <taxon>Gammaproteobacteria</taxon>
        <taxon>Lysobacterales</taxon>
        <taxon>Rhodanobacteraceae</taxon>
        <taxon>Dyella</taxon>
    </lineage>
</organism>
<feature type="domain" description="XdhC Rossmann" evidence="2">
    <location>
        <begin position="211"/>
        <end position="344"/>
    </location>
</feature>
<dbReference type="STRING" id="1440762.Y882_09275"/>
<sequence>MNVAQEFDSLYRAAKALTLDRGRGEAALVTITRTRGSTFRRAGASMLVHRDGSMVCELSGGCPQRDIVLRAQHAMECAEGALVAYGRDSNYDVMIETGCGGELEVLIEPWHEAEDLQFLDAIAALHARRTPGVMASLFAVDGGAIGRRPMRLVQGSGSLWTNIGQAALKQQVLANLPMQAIPTGGAITQQMDNQGQRYDALLETLRPPHALLIVGDSAGANLLAQLGHQLGWRTTVVSTRESAERATDGVQRVYKTPVALLSDVLLDSQTSVVVMTHRLELDLAYVAPLLATPVRYIGVIGSRQRADQVRAAFPHADDRLHVPAGLDIGSETPQEIALAIAAEILALRHGRSGDSLVHTQTSIHP</sequence>
<dbReference type="OrthoDB" id="9815497at2"/>
<dbReference type="EMBL" id="JPLA01000023">
    <property type="protein sequence ID" value="KLD64064.1"/>
    <property type="molecule type" value="Genomic_DNA"/>
</dbReference>
<evidence type="ECO:0000313" key="4">
    <source>
        <dbReference type="Proteomes" id="UP000035481"/>
    </source>
</evidence>
<dbReference type="RefSeq" id="WP_046971576.1">
    <property type="nucleotide sequence ID" value="NZ_JPLA01000023.1"/>
</dbReference>
<dbReference type="PANTHER" id="PTHR30388:SF6">
    <property type="entry name" value="XANTHINE DEHYDROGENASE SUBUNIT A-RELATED"/>
    <property type="match status" value="1"/>
</dbReference>
<name>A0A0G9H4A1_9GAMM</name>
<dbReference type="Gene3D" id="3.40.50.720">
    <property type="entry name" value="NAD(P)-binding Rossmann-like Domain"/>
    <property type="match status" value="1"/>
</dbReference>
<dbReference type="AlphaFoldDB" id="A0A0G9H4A1"/>
<evidence type="ECO:0000313" key="3">
    <source>
        <dbReference type="EMBL" id="KLD64064.1"/>
    </source>
</evidence>
<dbReference type="PATRIC" id="fig|1440762.4.peg.1353"/>
<evidence type="ECO:0000259" key="1">
    <source>
        <dbReference type="Pfam" id="PF02625"/>
    </source>
</evidence>
<comment type="caution">
    <text evidence="3">The sequence shown here is derived from an EMBL/GenBank/DDBJ whole genome shotgun (WGS) entry which is preliminary data.</text>
</comment>
<dbReference type="PANTHER" id="PTHR30388">
    <property type="entry name" value="ALDEHYDE OXIDOREDUCTASE MOLYBDENUM COFACTOR ASSEMBLY PROTEIN"/>
    <property type="match status" value="1"/>
</dbReference>
<evidence type="ECO:0000259" key="2">
    <source>
        <dbReference type="Pfam" id="PF13478"/>
    </source>
</evidence>
<dbReference type="Pfam" id="PF13478">
    <property type="entry name" value="XdhC_C"/>
    <property type="match status" value="1"/>
</dbReference>
<evidence type="ECO:0008006" key="5">
    <source>
        <dbReference type="Google" id="ProtNLM"/>
    </source>
</evidence>
<dbReference type="InterPro" id="IPR003777">
    <property type="entry name" value="XdhC_CoxI"/>
</dbReference>
<dbReference type="InterPro" id="IPR052698">
    <property type="entry name" value="MoCofactor_Util/Proc"/>
</dbReference>
<gene>
    <name evidence="3" type="ORF">Y882_09275</name>
</gene>
<dbReference type="InterPro" id="IPR027051">
    <property type="entry name" value="XdhC_Rossmann_dom"/>
</dbReference>
<proteinExistence type="predicted"/>
<protein>
    <recommendedName>
        <fullName evidence="5">Xanthine dehydrogenase</fullName>
    </recommendedName>
</protein>